<keyword evidence="1" id="KW-0175">Coiled coil</keyword>
<dbReference type="PROSITE" id="PS51257">
    <property type="entry name" value="PROKAR_LIPOPROTEIN"/>
    <property type="match status" value="1"/>
</dbReference>
<accession>A0A6P0UGW3</accession>
<organism evidence="2 3">
    <name type="scientific">Leptobacterium flavescens</name>
    <dbReference type="NCBI Taxonomy" id="472055"/>
    <lineage>
        <taxon>Bacteria</taxon>
        <taxon>Pseudomonadati</taxon>
        <taxon>Bacteroidota</taxon>
        <taxon>Flavobacteriia</taxon>
        <taxon>Flavobacteriales</taxon>
        <taxon>Flavobacteriaceae</taxon>
        <taxon>Leptobacterium</taxon>
    </lineage>
</organism>
<name>A0A6P0UGW3_9FLAO</name>
<dbReference type="AlphaFoldDB" id="A0A6P0UGW3"/>
<protein>
    <recommendedName>
        <fullName evidence="4">Outer membrane beta-barrel protein</fullName>
    </recommendedName>
</protein>
<proteinExistence type="predicted"/>
<dbReference type="Proteomes" id="UP000468581">
    <property type="component" value="Unassembled WGS sequence"/>
</dbReference>
<sequence>MRIIIYYIALAVIACYTSNLKAQTLFDYEAEIRLLEKEKEYIVTQEKNALKEIVIAIEKRLDRKEITEEEAKRLKAEAAKKHALNIENRIAIVDNKIALLERNKKYEVIEEYDKSGSVLKFGNLFEINSNGYKKRKYKYDRRTTSDLVLAVGFNNTIQDGVSINDSDYRFGGSRFLELGWAWKTRVFKNTNFLRLKYGFSFQTNNLKPTGNRIFVDENGQTTLEDFDFDLDKSKLRITNLVVPVHFEFGPSRKWEREDYVRYSTRRHFKIGIGGYGGFNIGSRQKLKYRNNGERVKEKIKGDFNINNLVYGLSAYLGWGSTGLYAKYDLNPLFNDDQPEQRNISLGLRFDLD</sequence>
<keyword evidence="3" id="KW-1185">Reference proteome</keyword>
<evidence type="ECO:0000256" key="1">
    <source>
        <dbReference type="SAM" id="Coils"/>
    </source>
</evidence>
<reference evidence="2 3" key="1">
    <citation type="submission" date="2020-01" db="EMBL/GenBank/DDBJ databases">
        <title>Leptobacterium flavescens.</title>
        <authorList>
            <person name="Wang G."/>
        </authorList>
    </citation>
    <scope>NUCLEOTIDE SEQUENCE [LARGE SCALE GENOMIC DNA]</scope>
    <source>
        <strain evidence="2 3">KCTC 22160</strain>
    </source>
</reference>
<evidence type="ECO:0000313" key="2">
    <source>
        <dbReference type="EMBL" id="NER12495.1"/>
    </source>
</evidence>
<evidence type="ECO:0000313" key="3">
    <source>
        <dbReference type="Proteomes" id="UP000468581"/>
    </source>
</evidence>
<dbReference type="EMBL" id="JAABOO010000001">
    <property type="protein sequence ID" value="NER12495.1"/>
    <property type="molecule type" value="Genomic_DNA"/>
</dbReference>
<comment type="caution">
    <text evidence="2">The sequence shown here is derived from an EMBL/GenBank/DDBJ whole genome shotgun (WGS) entry which is preliminary data.</text>
</comment>
<dbReference type="RefSeq" id="WP_163605514.1">
    <property type="nucleotide sequence ID" value="NZ_JAABOO010000001.1"/>
</dbReference>
<evidence type="ECO:0008006" key="4">
    <source>
        <dbReference type="Google" id="ProtNLM"/>
    </source>
</evidence>
<gene>
    <name evidence="2" type="ORF">GWK08_03515</name>
</gene>
<feature type="coiled-coil region" evidence="1">
    <location>
        <begin position="57"/>
        <end position="103"/>
    </location>
</feature>